<protein>
    <recommendedName>
        <fullName evidence="6">CSC1/OSCA1-like cytosolic domain-containing protein</fullName>
    </recommendedName>
</protein>
<organism evidence="4 5">
    <name type="scientific">Cryomyces antarcticus</name>
    <dbReference type="NCBI Taxonomy" id="329879"/>
    <lineage>
        <taxon>Eukaryota</taxon>
        <taxon>Fungi</taxon>
        <taxon>Dikarya</taxon>
        <taxon>Ascomycota</taxon>
        <taxon>Pezizomycotina</taxon>
        <taxon>Dothideomycetes</taxon>
        <taxon>Dothideomycetes incertae sedis</taxon>
        <taxon>Cryomyces</taxon>
    </lineage>
</organism>
<dbReference type="Proteomes" id="UP001357485">
    <property type="component" value="Unassembled WGS sequence"/>
</dbReference>
<keyword evidence="5" id="KW-1185">Reference proteome</keyword>
<feature type="non-terminal residue" evidence="4">
    <location>
        <position position="1"/>
    </location>
</feature>
<sequence length="143" mass="16346">GNAKGLDQLGWQNIGPTKTSRFWAHLILAVLVVVYVCYVLYTELRGYIRLRQAYLTSPQHRLRASATTVLVTSIPRKWLTVEALDGLYDVFPGGLRNIWINRNYDELNEKVEVRKAYAKQLEAAETELIRKAKTQQLKAAAKE</sequence>
<gene>
    <name evidence="4" type="ORF">LTR16_011880</name>
</gene>
<evidence type="ECO:0000259" key="2">
    <source>
        <dbReference type="Pfam" id="PF13967"/>
    </source>
</evidence>
<accession>A0ABR0IU66</accession>
<feature type="transmembrane region" description="Helical" evidence="1">
    <location>
        <begin position="22"/>
        <end position="41"/>
    </location>
</feature>
<evidence type="ECO:0008006" key="6">
    <source>
        <dbReference type="Google" id="ProtNLM"/>
    </source>
</evidence>
<comment type="caution">
    <text evidence="4">The sequence shown here is derived from an EMBL/GenBank/DDBJ whole genome shotgun (WGS) entry which is preliminary data.</text>
</comment>
<dbReference type="PANTHER" id="PTHR13018">
    <property type="entry name" value="PROBABLE MEMBRANE PROTEIN DUF221-RELATED"/>
    <property type="match status" value="1"/>
</dbReference>
<dbReference type="Pfam" id="PF14703">
    <property type="entry name" value="PHM7_cyt"/>
    <property type="match status" value="1"/>
</dbReference>
<dbReference type="InterPro" id="IPR045122">
    <property type="entry name" value="Csc1-like"/>
</dbReference>
<dbReference type="Pfam" id="PF13967">
    <property type="entry name" value="RSN1_TM"/>
    <property type="match status" value="1"/>
</dbReference>
<evidence type="ECO:0000259" key="3">
    <source>
        <dbReference type="Pfam" id="PF14703"/>
    </source>
</evidence>
<feature type="domain" description="CSC1/OSCA1-like cytosolic" evidence="3">
    <location>
        <begin position="67"/>
        <end position="136"/>
    </location>
</feature>
<keyword evidence="1" id="KW-0812">Transmembrane</keyword>
<dbReference type="InterPro" id="IPR032880">
    <property type="entry name" value="CSC1/OSCA1-like_N"/>
</dbReference>
<evidence type="ECO:0000313" key="5">
    <source>
        <dbReference type="Proteomes" id="UP001357485"/>
    </source>
</evidence>
<feature type="non-terminal residue" evidence="4">
    <location>
        <position position="143"/>
    </location>
</feature>
<feature type="domain" description="CSC1/OSCA1-like N-terminal transmembrane" evidence="2">
    <location>
        <begin position="4"/>
        <end position="43"/>
    </location>
</feature>
<dbReference type="InterPro" id="IPR027815">
    <property type="entry name" value="CSC1/OSCA1-like_cyt"/>
</dbReference>
<keyword evidence="1" id="KW-0472">Membrane</keyword>
<evidence type="ECO:0000313" key="4">
    <source>
        <dbReference type="EMBL" id="KAK5038730.1"/>
    </source>
</evidence>
<evidence type="ECO:0000256" key="1">
    <source>
        <dbReference type="SAM" id="Phobius"/>
    </source>
</evidence>
<dbReference type="EMBL" id="JAVRRA010028472">
    <property type="protein sequence ID" value="KAK5038730.1"/>
    <property type="molecule type" value="Genomic_DNA"/>
</dbReference>
<proteinExistence type="predicted"/>
<reference evidence="4 5" key="1">
    <citation type="submission" date="2023-08" db="EMBL/GenBank/DDBJ databases">
        <title>Black Yeasts Isolated from many extreme environments.</title>
        <authorList>
            <person name="Coleine C."/>
            <person name="Stajich J.E."/>
            <person name="Selbmann L."/>
        </authorList>
    </citation>
    <scope>NUCLEOTIDE SEQUENCE [LARGE SCALE GENOMIC DNA]</scope>
    <source>
        <strain evidence="4 5">CCFEE 536</strain>
    </source>
</reference>
<keyword evidence="1" id="KW-1133">Transmembrane helix</keyword>
<dbReference type="PANTHER" id="PTHR13018:SF20">
    <property type="entry name" value="SPORULATION-SPECIFIC PROTEIN 75"/>
    <property type="match status" value="1"/>
</dbReference>
<name>A0ABR0IU66_9PEZI</name>